<evidence type="ECO:0000313" key="5">
    <source>
        <dbReference type="Proteomes" id="UP000028681"/>
    </source>
</evidence>
<keyword evidence="3 4" id="KW-0560">Oxidoreductase</keyword>
<comment type="pathway">
    <text evidence="1">Cofactor biosynthesis; adenosylcobalamin biosynthesis.</text>
</comment>
<keyword evidence="2" id="KW-0169">Cobalamin biosynthesis</keyword>
<dbReference type="PANTHER" id="PTHR36925">
    <property type="entry name" value="COBALT-PRECORRIN-6A REDUCTASE"/>
    <property type="match status" value="1"/>
</dbReference>
<protein>
    <submittedName>
        <fullName evidence="4">Cobalt-precorrin-6x reductase</fullName>
        <ecNumber evidence="4">1.3.1.54</ecNumber>
    </submittedName>
</protein>
<organism evidence="4 5">
    <name type="scientific">Edwardsiella anguillarum ET080813</name>
    <dbReference type="NCBI Taxonomy" id="667120"/>
    <lineage>
        <taxon>Bacteria</taxon>
        <taxon>Pseudomonadati</taxon>
        <taxon>Pseudomonadota</taxon>
        <taxon>Gammaproteobacteria</taxon>
        <taxon>Enterobacterales</taxon>
        <taxon>Hafniaceae</taxon>
        <taxon>Edwardsiella</taxon>
    </lineage>
</organism>
<dbReference type="GO" id="GO:0009236">
    <property type="term" value="P:cobalamin biosynthetic process"/>
    <property type="evidence" value="ECO:0007669"/>
    <property type="project" value="UniProtKB-UniPathway"/>
</dbReference>
<name>A0A076LVH7_9GAMM</name>
<reference evidence="4 5" key="1">
    <citation type="journal article" date="2012" name="PLoS ONE">
        <title>Edwardsiella comparative phylogenomics reveal the new intra/inter-species taxonomic relationships, virulence evolution and niche adaptation mechanisms.</title>
        <authorList>
            <person name="Yang M."/>
            <person name="Lv Y."/>
            <person name="Xiao J."/>
            <person name="Wu H."/>
            <person name="Zheng H."/>
            <person name="Liu Q."/>
            <person name="Zhang Y."/>
            <person name="Wang Q."/>
        </authorList>
    </citation>
    <scope>NUCLEOTIDE SEQUENCE [LARGE SCALE GENOMIC DNA]</scope>
    <source>
        <strain evidence="5">080813</strain>
    </source>
</reference>
<dbReference type="NCBIfam" id="TIGR00715">
    <property type="entry name" value="precor6x_red"/>
    <property type="match status" value="1"/>
</dbReference>
<dbReference type="AlphaFoldDB" id="A0A076LVH7"/>
<dbReference type="InterPro" id="IPR003723">
    <property type="entry name" value="Precorrin-6x_reduct"/>
</dbReference>
<evidence type="ECO:0000313" key="4">
    <source>
        <dbReference type="EMBL" id="AIJ10458.1"/>
    </source>
</evidence>
<evidence type="ECO:0000256" key="1">
    <source>
        <dbReference type="ARBA" id="ARBA00004953"/>
    </source>
</evidence>
<dbReference type="RefSeq" id="WP_034164881.1">
    <property type="nucleotide sequence ID" value="NZ_CP006664.1"/>
</dbReference>
<dbReference type="NCBIfam" id="NF005967">
    <property type="entry name" value="PRK08057.1-1"/>
    <property type="match status" value="1"/>
</dbReference>
<dbReference type="GeneID" id="33941388"/>
<dbReference type="Proteomes" id="UP000028681">
    <property type="component" value="Chromosome"/>
</dbReference>
<accession>A0A076LVH7</accession>
<dbReference type="UniPathway" id="UPA00148"/>
<gene>
    <name evidence="4" type="primary">cobK</name>
    <name evidence="4" type="ORF">ETEE_4051</name>
</gene>
<sequence length="264" mass="28363">MNQGEVLVIGGTSDARALCQQLDAAQVAYTLSVATPTGEALAGAIRGRVRCGRMTQAEMVAWLVAHRTRWVIDASHPYAELVSRSITQACQTAGVLLSRYQRPEQLGDLTHPLLHRVAGIEAASALARRFGERVLLTTGSKDLARWRAALPEKTLLVRVLPLAEVMAQCAELGFGVGQIFALCGPFSAAFNAAFYRHCRADVVITKASGAEGGYQEKVQPCLDAGIPCIVITRPAPLVTGAELLESLADFQRRLARWLATAQGE</sequence>
<dbReference type="KEGG" id="ete:ETEE_4051"/>
<dbReference type="EMBL" id="CP006664">
    <property type="protein sequence ID" value="AIJ10458.1"/>
    <property type="molecule type" value="Genomic_DNA"/>
</dbReference>
<proteinExistence type="predicted"/>
<dbReference type="EC" id="1.3.1.54" evidence="4"/>
<dbReference type="PROSITE" id="PS51014">
    <property type="entry name" value="COBK_CBIJ"/>
    <property type="match status" value="1"/>
</dbReference>
<evidence type="ECO:0000256" key="3">
    <source>
        <dbReference type="ARBA" id="ARBA00023002"/>
    </source>
</evidence>
<dbReference type="Pfam" id="PF02571">
    <property type="entry name" value="CbiJ"/>
    <property type="match status" value="1"/>
</dbReference>
<dbReference type="HOGENOM" id="CLU_068627_0_0_6"/>
<evidence type="ECO:0000256" key="2">
    <source>
        <dbReference type="ARBA" id="ARBA00022573"/>
    </source>
</evidence>
<dbReference type="GO" id="GO:0016994">
    <property type="term" value="F:precorrin-6A reductase activity"/>
    <property type="evidence" value="ECO:0007669"/>
    <property type="project" value="UniProtKB-EC"/>
</dbReference>
<dbReference type="PANTHER" id="PTHR36925:SF1">
    <property type="entry name" value="COBALT-PRECORRIN-6A REDUCTASE"/>
    <property type="match status" value="1"/>
</dbReference>